<dbReference type="Gene3D" id="2.130.10.10">
    <property type="entry name" value="YVTN repeat-like/Quinoprotein amine dehydrogenase"/>
    <property type="match status" value="2"/>
</dbReference>
<keyword evidence="1 3" id="KW-0853">WD repeat</keyword>
<evidence type="ECO:0000259" key="5">
    <source>
        <dbReference type="Pfam" id="PF23798"/>
    </source>
</evidence>
<dbReference type="PANTHER" id="PTHR19848:SF8">
    <property type="entry name" value="F-BOX AND WD REPEAT DOMAIN CONTAINING 7"/>
    <property type="match status" value="1"/>
</dbReference>
<feature type="domain" description="Transcription factor spt8 beta-propeller" evidence="5">
    <location>
        <begin position="140"/>
        <end position="329"/>
    </location>
</feature>
<accession>A0ABP1DA03</accession>
<feature type="compositionally biased region" description="Acidic residues" evidence="4">
    <location>
        <begin position="416"/>
        <end position="427"/>
    </location>
</feature>
<feature type="compositionally biased region" description="Acidic residues" evidence="4">
    <location>
        <begin position="1"/>
        <end position="35"/>
    </location>
</feature>
<feature type="compositionally biased region" description="Low complexity" evidence="4">
    <location>
        <begin position="90"/>
        <end position="106"/>
    </location>
</feature>
<dbReference type="InterPro" id="IPR015943">
    <property type="entry name" value="WD40/YVTN_repeat-like_dom_sf"/>
</dbReference>
<evidence type="ECO:0000313" key="6">
    <source>
        <dbReference type="EMBL" id="CAL1704690.1"/>
    </source>
</evidence>
<dbReference type="PANTHER" id="PTHR19848">
    <property type="entry name" value="WD40 REPEAT PROTEIN"/>
    <property type="match status" value="1"/>
</dbReference>
<feature type="compositionally biased region" description="Polar residues" evidence="4">
    <location>
        <begin position="444"/>
        <end position="460"/>
    </location>
</feature>
<dbReference type="Pfam" id="PF23798">
    <property type="entry name" value="Beta-prop_SPT8"/>
    <property type="match status" value="2"/>
</dbReference>
<evidence type="ECO:0000256" key="4">
    <source>
        <dbReference type="SAM" id="MobiDB-lite"/>
    </source>
</evidence>
<sequence length="671" mass="72613">MAHSDSEEDVLDDLDFDAASEGDDDLEDDILDALEGDLAAAAEEATEGEDDSDTDDSDNGSEDEDAEPLVPPLSQVADPLSVAPPLPLGPSHSQSRPSSPRQQTPPAKAPTPVPAQRALSPAHARIASILADLRVPRSYTVEAICAIPHPVPTHSLAASVCMSHLITGSDDGYIRDYDIFAGVNGKVFLTAPQRHHCGVMEGLMKAAQLKCWWENPVGFTGPNGSSEDVPLCAPYSLLMQSDALWALSGSDQGNINLYTVRHEPGRLCHVMNGHRGPVSAMAMEYDEKGFYSAGWDSEAYLWDLNTGQVVRNFKSHSSQLTAIAVRPMVAPEFHGQQHWVDQQQPFYDANPPKHEELYAFPQGPQTPVEPKVEQTDSTGQASWPQSNGSHVQNPTVPPAEPPKDDEAKSEASFDPLFDDEPDADGEGETDHGSQPPPQPTSQPHGYQNQMPYTQPPQQMFQPPRGAAASAPKNAPPILDPMSYATYSPDLLMVASIDGQIVLWDKRVHTPGRGVGRLWMSEKTPPWCVSACWSADGGQIYAGRRNGTVDIYDVRQLGVAAAGLPRILKTLRNPVSSGVVSCVVAFPDGRHLACASQDNIRLWNVAEAGEPDASGKMKSGVQFKIIPGHHGGFISQMLVDRAARFLVSASSNRGWFGESTRTVFVHEIKHIH</sequence>
<evidence type="ECO:0000256" key="3">
    <source>
        <dbReference type="PROSITE-ProRule" id="PRU00221"/>
    </source>
</evidence>
<keyword evidence="7" id="KW-1185">Reference proteome</keyword>
<feature type="compositionally biased region" description="Basic and acidic residues" evidence="4">
    <location>
        <begin position="401"/>
        <end position="411"/>
    </location>
</feature>
<dbReference type="Proteomes" id="UP001497453">
    <property type="component" value="Chromosome 3"/>
</dbReference>
<feature type="compositionally biased region" description="Acidic residues" evidence="4">
    <location>
        <begin position="44"/>
        <end position="67"/>
    </location>
</feature>
<feature type="domain" description="Transcription factor spt8 beta-propeller" evidence="5">
    <location>
        <begin position="486"/>
        <end position="667"/>
    </location>
</feature>
<dbReference type="EMBL" id="OZ037946">
    <property type="protein sequence ID" value="CAL1704690.1"/>
    <property type="molecule type" value="Genomic_DNA"/>
</dbReference>
<evidence type="ECO:0000256" key="1">
    <source>
        <dbReference type="ARBA" id="ARBA00022574"/>
    </source>
</evidence>
<dbReference type="PROSITE" id="PS50294">
    <property type="entry name" value="WD_REPEATS_REGION"/>
    <property type="match status" value="1"/>
</dbReference>
<dbReference type="PROSITE" id="PS50082">
    <property type="entry name" value="WD_REPEATS_2"/>
    <property type="match status" value="1"/>
</dbReference>
<dbReference type="InterPro" id="IPR001680">
    <property type="entry name" value="WD40_rpt"/>
</dbReference>
<feature type="compositionally biased region" description="Polar residues" evidence="4">
    <location>
        <begin position="375"/>
        <end position="394"/>
    </location>
</feature>
<feature type="region of interest" description="Disordered" evidence="4">
    <location>
        <begin position="345"/>
        <end position="473"/>
    </location>
</feature>
<name>A0ABP1DA03_9APHY</name>
<dbReference type="InterPro" id="IPR057544">
    <property type="entry name" value="Beta-prop_SPT8"/>
</dbReference>
<evidence type="ECO:0000256" key="2">
    <source>
        <dbReference type="ARBA" id="ARBA00022737"/>
    </source>
</evidence>
<evidence type="ECO:0000313" key="7">
    <source>
        <dbReference type="Proteomes" id="UP001497453"/>
    </source>
</evidence>
<gene>
    <name evidence="6" type="ORF">GFSPODELE1_LOCUS5100</name>
</gene>
<feature type="repeat" description="WD" evidence="3">
    <location>
        <begin position="271"/>
        <end position="312"/>
    </location>
</feature>
<dbReference type="InterPro" id="IPR036322">
    <property type="entry name" value="WD40_repeat_dom_sf"/>
</dbReference>
<organism evidence="6 7">
    <name type="scientific">Somion occarium</name>
    <dbReference type="NCBI Taxonomy" id="3059160"/>
    <lineage>
        <taxon>Eukaryota</taxon>
        <taxon>Fungi</taxon>
        <taxon>Dikarya</taxon>
        <taxon>Basidiomycota</taxon>
        <taxon>Agaricomycotina</taxon>
        <taxon>Agaricomycetes</taxon>
        <taxon>Polyporales</taxon>
        <taxon>Cerrenaceae</taxon>
        <taxon>Somion</taxon>
    </lineage>
</organism>
<feature type="region of interest" description="Disordered" evidence="4">
    <location>
        <begin position="1"/>
        <end position="119"/>
    </location>
</feature>
<dbReference type="SMART" id="SM00320">
    <property type="entry name" value="WD40"/>
    <property type="match status" value="6"/>
</dbReference>
<reference evidence="7" key="1">
    <citation type="submission" date="2024-04" db="EMBL/GenBank/DDBJ databases">
        <authorList>
            <person name="Shaw F."/>
            <person name="Minotto A."/>
        </authorList>
    </citation>
    <scope>NUCLEOTIDE SEQUENCE [LARGE SCALE GENOMIC DNA]</scope>
</reference>
<protein>
    <recommendedName>
        <fullName evidence="5">Transcription factor spt8 beta-propeller domain-containing protein</fullName>
    </recommendedName>
</protein>
<dbReference type="SUPFAM" id="SSF50978">
    <property type="entry name" value="WD40 repeat-like"/>
    <property type="match status" value="1"/>
</dbReference>
<keyword evidence="2" id="KW-0677">Repeat</keyword>
<proteinExistence type="predicted"/>